<evidence type="ECO:0000313" key="2">
    <source>
        <dbReference type="EMBL" id="TCL59971.1"/>
    </source>
</evidence>
<dbReference type="EMBL" id="SLUO01000003">
    <property type="protein sequence ID" value="TCL59971.1"/>
    <property type="molecule type" value="Genomic_DNA"/>
</dbReference>
<feature type="region of interest" description="Disordered" evidence="1">
    <location>
        <begin position="147"/>
        <end position="180"/>
    </location>
</feature>
<sequence>MAKKKMETTVAIVDNNSTMNPPADVYSKEMITELNSHVKIIRSEMNKIEGSFSKIAFNLYWINENGAFKALGYKDVYSFAKAEFGIARGTANNFINVVERFGKRIDGHISEPIADEYKTYKSSQLIVMLGMDEKDLEKINSDMSVREMKKVKKGETEQSEGRHNNSSSDSSSDDNTVDVESKEINRTVMITFKSLDDYLKHRDSLENMISRNFTAAKKAGKEYKIEVAYTW</sequence>
<accession>A0A4R1R3F9</accession>
<dbReference type="STRING" id="1469948.GCA_000732725_00899"/>
<dbReference type="RefSeq" id="WP_031389646.1">
    <property type="nucleotide sequence ID" value="NZ_JPNB01000001.1"/>
</dbReference>
<dbReference type="OrthoDB" id="2052465at2"/>
<protein>
    <submittedName>
        <fullName evidence="2">Uncharacterized protein</fullName>
    </submittedName>
</protein>
<evidence type="ECO:0000256" key="1">
    <source>
        <dbReference type="SAM" id="MobiDB-lite"/>
    </source>
</evidence>
<organism evidence="2 3">
    <name type="scientific">Kineothrix alysoides</name>
    <dbReference type="NCBI Taxonomy" id="1469948"/>
    <lineage>
        <taxon>Bacteria</taxon>
        <taxon>Bacillati</taxon>
        <taxon>Bacillota</taxon>
        <taxon>Clostridia</taxon>
        <taxon>Lachnospirales</taxon>
        <taxon>Lachnospiraceae</taxon>
        <taxon>Kineothrix</taxon>
    </lineage>
</organism>
<feature type="compositionally biased region" description="Basic and acidic residues" evidence="1">
    <location>
        <begin position="147"/>
        <end position="163"/>
    </location>
</feature>
<comment type="caution">
    <text evidence="2">The sequence shown here is derived from an EMBL/GenBank/DDBJ whole genome shotgun (WGS) entry which is preliminary data.</text>
</comment>
<name>A0A4R1R3F9_9FIRM</name>
<dbReference type="Proteomes" id="UP000295718">
    <property type="component" value="Unassembled WGS sequence"/>
</dbReference>
<keyword evidence="3" id="KW-1185">Reference proteome</keyword>
<reference evidence="2 3" key="1">
    <citation type="submission" date="2019-03" db="EMBL/GenBank/DDBJ databases">
        <title>Genomic Encyclopedia of Type Strains, Phase IV (KMG-IV): sequencing the most valuable type-strain genomes for metagenomic binning, comparative biology and taxonomic classification.</title>
        <authorList>
            <person name="Goeker M."/>
        </authorList>
    </citation>
    <scope>NUCLEOTIDE SEQUENCE [LARGE SCALE GENOMIC DNA]</scope>
    <source>
        <strain evidence="2 3">DSM 100556</strain>
    </source>
</reference>
<evidence type="ECO:0000313" key="3">
    <source>
        <dbReference type="Proteomes" id="UP000295718"/>
    </source>
</evidence>
<gene>
    <name evidence="2" type="ORF">EDD76_103162</name>
</gene>
<proteinExistence type="predicted"/>
<dbReference type="AlphaFoldDB" id="A0A4R1R3F9"/>